<organism evidence="3 4">
    <name type="scientific">Magallana gigas</name>
    <name type="common">Pacific oyster</name>
    <name type="synonym">Crassostrea gigas</name>
    <dbReference type="NCBI Taxonomy" id="29159"/>
    <lineage>
        <taxon>Eukaryota</taxon>
        <taxon>Metazoa</taxon>
        <taxon>Spiralia</taxon>
        <taxon>Lophotrochozoa</taxon>
        <taxon>Mollusca</taxon>
        <taxon>Bivalvia</taxon>
        <taxon>Autobranchia</taxon>
        <taxon>Pteriomorphia</taxon>
        <taxon>Ostreida</taxon>
        <taxon>Ostreoidea</taxon>
        <taxon>Ostreidae</taxon>
        <taxon>Magallana</taxon>
    </lineage>
</organism>
<dbReference type="EnsemblMetazoa" id="G3196.1">
    <property type="protein sequence ID" value="G3196.1:cds"/>
    <property type="gene ID" value="G3196"/>
</dbReference>
<evidence type="ECO:0000256" key="1">
    <source>
        <dbReference type="SAM" id="MobiDB-lite"/>
    </source>
</evidence>
<keyword evidence="2" id="KW-0812">Transmembrane</keyword>
<keyword evidence="4" id="KW-1185">Reference proteome</keyword>
<accession>A0A8W8M648</accession>
<name>A0A8W8M648_MAGGI</name>
<dbReference type="EnsemblMetazoa" id="G3196.5">
    <property type="protein sequence ID" value="G3196.5:cds"/>
    <property type="gene ID" value="G3196"/>
</dbReference>
<protein>
    <submittedName>
        <fullName evidence="3">Uncharacterized protein</fullName>
    </submittedName>
</protein>
<dbReference type="Proteomes" id="UP000005408">
    <property type="component" value="Unassembled WGS sequence"/>
</dbReference>
<evidence type="ECO:0000313" key="3">
    <source>
        <dbReference type="EnsemblMetazoa" id="G3196.6:cds"/>
    </source>
</evidence>
<reference evidence="3" key="1">
    <citation type="submission" date="2022-08" db="UniProtKB">
        <authorList>
            <consortium name="EnsemblMetazoa"/>
        </authorList>
    </citation>
    <scope>IDENTIFICATION</scope>
    <source>
        <strain evidence="3">05x7-T-G4-1.051#20</strain>
    </source>
</reference>
<dbReference type="AlphaFoldDB" id="A0A8W8M648"/>
<dbReference type="EnsemblMetazoa" id="G3196.6">
    <property type="protein sequence ID" value="G3196.6:cds"/>
    <property type="gene ID" value="G3196"/>
</dbReference>
<dbReference type="EnsemblMetazoa" id="G3196.8">
    <property type="protein sequence ID" value="G3196.8:cds"/>
    <property type="gene ID" value="G3196"/>
</dbReference>
<proteinExistence type="predicted"/>
<feature type="transmembrane region" description="Helical" evidence="2">
    <location>
        <begin position="27"/>
        <end position="47"/>
    </location>
</feature>
<evidence type="ECO:0000313" key="4">
    <source>
        <dbReference type="Proteomes" id="UP000005408"/>
    </source>
</evidence>
<keyword evidence="2" id="KW-1133">Transmembrane helix</keyword>
<keyword evidence="2" id="KW-0472">Membrane</keyword>
<evidence type="ECO:0000256" key="2">
    <source>
        <dbReference type="SAM" id="Phobius"/>
    </source>
</evidence>
<sequence length="105" mass="12117">MQVLRQCCELCFAPNTVSRFVRIFPRAALFFLVLHIVILIITVINYANRNEPLDTQKHAVPAEDDLGYVKLPHPQHSAEDNQENNMNHKRKGRVKRVDVVKLANE</sequence>
<feature type="compositionally biased region" description="Basic and acidic residues" evidence="1">
    <location>
        <begin position="95"/>
        <end position="105"/>
    </location>
</feature>
<feature type="region of interest" description="Disordered" evidence="1">
    <location>
        <begin position="68"/>
        <end position="105"/>
    </location>
</feature>